<dbReference type="PANTHER" id="PTHR13114">
    <property type="entry name" value="MEDIATOR OF RNA POLYMERASE II TRANSCRIPTION SUBUNIT 17"/>
    <property type="match status" value="1"/>
</dbReference>
<feature type="region of interest" description="Disordered" evidence="6">
    <location>
        <begin position="22"/>
        <end position="55"/>
    </location>
</feature>
<dbReference type="GO" id="GO:0003712">
    <property type="term" value="F:transcription coregulator activity"/>
    <property type="evidence" value="ECO:0007669"/>
    <property type="project" value="InterPro"/>
</dbReference>
<dbReference type="GO" id="GO:0006357">
    <property type="term" value="P:regulation of transcription by RNA polymerase II"/>
    <property type="evidence" value="ECO:0007669"/>
    <property type="project" value="InterPro"/>
</dbReference>
<evidence type="ECO:0000256" key="5">
    <source>
        <dbReference type="ARBA" id="ARBA00023242"/>
    </source>
</evidence>
<evidence type="ECO:0000256" key="1">
    <source>
        <dbReference type="ARBA" id="ARBA00004123"/>
    </source>
</evidence>
<feature type="region of interest" description="Disordered" evidence="6">
    <location>
        <begin position="99"/>
        <end position="127"/>
    </location>
</feature>
<dbReference type="GO" id="GO:0016592">
    <property type="term" value="C:mediator complex"/>
    <property type="evidence" value="ECO:0007669"/>
    <property type="project" value="InterPro"/>
</dbReference>
<evidence type="ECO:0000313" key="7">
    <source>
        <dbReference type="EMBL" id="CBJ32565.1"/>
    </source>
</evidence>
<evidence type="ECO:0000256" key="2">
    <source>
        <dbReference type="ARBA" id="ARBA00005635"/>
    </source>
</evidence>
<dbReference type="AlphaFoldDB" id="D7FYM3"/>
<evidence type="ECO:0000313" key="8">
    <source>
        <dbReference type="Proteomes" id="UP000002630"/>
    </source>
</evidence>
<sequence>MPSNAKTQVQNGIDMATKLSHVQGMGPKSADVSEGGVAKPKSAEKDENGVESPQKIALVPFVADPVHQYDGDGNASCARERSVQDDFQLAVQQTLADHAKEVEDQGDSHGHPRDTGAGEGNDDLENGAKKEEAIGSGGTHESASLAEHPLQSAVTSFDMALGELNQLVHLVDLARAGEFMALERVTPSDEDQARAMSDQSARPGDGVPPEALPSLVTMKRSQLKGAAEQLRERAKRLRETTKVQLVFQQGVVHLRKSWRIVAPNHGKVNVPLQVGEPLSVDCSFGSAGGKSVPFTAAAGTRHRHPWLFQLTCGEGGRLEAQPSNTQGLKAFEVQLVSVQTGMCEHSLRASFPARSDRCRRTDAAAGDCRKPPPASNGGAELKLERRSDVRMDDLEQHISRLQHSVFWEEVFETLKAEALVDGKDGWLVHQDARCGSDVVGPRTGTPAMAPEVVGRIESGAKRRLVGLSPRGMTTSTLNARARVAHVLDDEVMVEMDSHSLLGYRLVSANPGGCREGCQFKKSCEPGSRSMDFCRIWREHNGRCHDGGAIVGREYVEVGWTCVATPPFSLGGCPGSGERESLYAKDRSSVGRAMDALGGDLPH</sequence>
<dbReference type="GO" id="GO:0070847">
    <property type="term" value="C:core mediator complex"/>
    <property type="evidence" value="ECO:0007669"/>
    <property type="project" value="TreeGrafter"/>
</dbReference>
<comment type="similarity">
    <text evidence="2">Belongs to the Mediator complex subunit 17 family.</text>
</comment>
<keyword evidence="8" id="KW-1185">Reference proteome</keyword>
<keyword evidence="5" id="KW-0539">Nucleus</keyword>
<dbReference type="EMBL" id="FN649760">
    <property type="protein sequence ID" value="CBJ32565.1"/>
    <property type="molecule type" value="Genomic_DNA"/>
</dbReference>
<name>D7FYM3_ECTSI</name>
<dbReference type="InParanoid" id="D7FYM3"/>
<protein>
    <submittedName>
        <fullName evidence="7">Uncharacterized protein</fullName>
    </submittedName>
</protein>
<dbReference type="PANTHER" id="PTHR13114:SF7">
    <property type="entry name" value="MEDIATOR OF RNA POLYMERASE II TRANSCRIPTION SUBUNIT 17"/>
    <property type="match status" value="1"/>
</dbReference>
<dbReference type="OrthoDB" id="161419at2759"/>
<feature type="compositionally biased region" description="Basic and acidic residues" evidence="6">
    <location>
        <begin position="99"/>
        <end position="116"/>
    </location>
</feature>
<reference evidence="7 8" key="1">
    <citation type="journal article" date="2010" name="Nature">
        <title>The Ectocarpus genome and the independent evolution of multicellularity in brown algae.</title>
        <authorList>
            <person name="Cock J.M."/>
            <person name="Sterck L."/>
            <person name="Rouze P."/>
            <person name="Scornet D."/>
            <person name="Allen A.E."/>
            <person name="Amoutzias G."/>
            <person name="Anthouard V."/>
            <person name="Artiguenave F."/>
            <person name="Aury J.M."/>
            <person name="Badger J.H."/>
            <person name="Beszteri B."/>
            <person name="Billiau K."/>
            <person name="Bonnet E."/>
            <person name="Bothwell J.H."/>
            <person name="Bowler C."/>
            <person name="Boyen C."/>
            <person name="Brownlee C."/>
            <person name="Carrano C.J."/>
            <person name="Charrier B."/>
            <person name="Cho G.Y."/>
            <person name="Coelho S.M."/>
            <person name="Collen J."/>
            <person name="Corre E."/>
            <person name="Da Silva C."/>
            <person name="Delage L."/>
            <person name="Delaroque N."/>
            <person name="Dittami S.M."/>
            <person name="Doulbeau S."/>
            <person name="Elias M."/>
            <person name="Farnham G."/>
            <person name="Gachon C.M."/>
            <person name="Gschloessl B."/>
            <person name="Heesch S."/>
            <person name="Jabbari K."/>
            <person name="Jubin C."/>
            <person name="Kawai H."/>
            <person name="Kimura K."/>
            <person name="Kloareg B."/>
            <person name="Kupper F.C."/>
            <person name="Lang D."/>
            <person name="Le Bail A."/>
            <person name="Leblanc C."/>
            <person name="Lerouge P."/>
            <person name="Lohr M."/>
            <person name="Lopez P.J."/>
            <person name="Martens C."/>
            <person name="Maumus F."/>
            <person name="Michel G."/>
            <person name="Miranda-Saavedra D."/>
            <person name="Morales J."/>
            <person name="Moreau H."/>
            <person name="Motomura T."/>
            <person name="Nagasato C."/>
            <person name="Napoli C.A."/>
            <person name="Nelson D.R."/>
            <person name="Nyvall-Collen P."/>
            <person name="Peters A.F."/>
            <person name="Pommier C."/>
            <person name="Potin P."/>
            <person name="Poulain J."/>
            <person name="Quesneville H."/>
            <person name="Read B."/>
            <person name="Rensing S.A."/>
            <person name="Ritter A."/>
            <person name="Rousvoal S."/>
            <person name="Samanta M."/>
            <person name="Samson G."/>
            <person name="Schroeder D.C."/>
            <person name="Segurens B."/>
            <person name="Strittmatter M."/>
            <person name="Tonon T."/>
            <person name="Tregear J.W."/>
            <person name="Valentin K."/>
            <person name="von Dassow P."/>
            <person name="Yamagishi T."/>
            <person name="Van de Peer Y."/>
            <person name="Wincker P."/>
        </authorList>
    </citation>
    <scope>NUCLEOTIDE SEQUENCE [LARGE SCALE GENOMIC DNA]</scope>
    <source>
        <strain evidence="8">Ec32 / CCAP1310/4</strain>
    </source>
</reference>
<dbReference type="STRING" id="2880.D7FYM3"/>
<evidence type="ECO:0000256" key="6">
    <source>
        <dbReference type="SAM" id="MobiDB-lite"/>
    </source>
</evidence>
<keyword evidence="4" id="KW-0804">Transcription</keyword>
<keyword evidence="3" id="KW-0805">Transcription regulation</keyword>
<evidence type="ECO:0000256" key="3">
    <source>
        <dbReference type="ARBA" id="ARBA00023015"/>
    </source>
</evidence>
<accession>D7FYM3</accession>
<proteinExistence type="inferred from homology"/>
<gene>
    <name evidence="7" type="ORF">Esi_0347_0019</name>
</gene>
<feature type="region of interest" description="Disordered" evidence="6">
    <location>
        <begin position="186"/>
        <end position="210"/>
    </location>
</feature>
<evidence type="ECO:0000256" key="4">
    <source>
        <dbReference type="ARBA" id="ARBA00023163"/>
    </source>
</evidence>
<dbReference type="InterPro" id="IPR019313">
    <property type="entry name" value="Mediator_Med17"/>
</dbReference>
<dbReference type="Proteomes" id="UP000002630">
    <property type="component" value="Unassembled WGS sequence"/>
</dbReference>
<organism evidence="7 8">
    <name type="scientific">Ectocarpus siliculosus</name>
    <name type="common">Brown alga</name>
    <name type="synonym">Conferva siliculosa</name>
    <dbReference type="NCBI Taxonomy" id="2880"/>
    <lineage>
        <taxon>Eukaryota</taxon>
        <taxon>Sar</taxon>
        <taxon>Stramenopiles</taxon>
        <taxon>Ochrophyta</taxon>
        <taxon>PX clade</taxon>
        <taxon>Phaeophyceae</taxon>
        <taxon>Ectocarpales</taxon>
        <taxon>Ectocarpaceae</taxon>
        <taxon>Ectocarpus</taxon>
    </lineage>
</organism>
<comment type="subcellular location">
    <subcellularLocation>
        <location evidence="1">Nucleus</location>
    </subcellularLocation>
</comment>